<feature type="compositionally biased region" description="Basic residues" evidence="1">
    <location>
        <begin position="87"/>
        <end position="100"/>
    </location>
</feature>
<proteinExistence type="predicted"/>
<dbReference type="Proteomes" id="UP000273675">
    <property type="component" value="Unassembled WGS sequence"/>
</dbReference>
<feature type="region of interest" description="Disordered" evidence="1">
    <location>
        <begin position="188"/>
        <end position="243"/>
    </location>
</feature>
<comment type="caution">
    <text evidence="2">The sequence shown here is derived from an EMBL/GenBank/DDBJ whole genome shotgun (WGS) entry which is preliminary data.</text>
</comment>
<evidence type="ECO:0000313" key="2">
    <source>
        <dbReference type="EMBL" id="RKR00385.1"/>
    </source>
</evidence>
<sequence length="243" mass="25637">MNCKPWSKHLPAEIGDTHDFHNRECVSHCHPRFQLRFGIEPRSSPLMGEADRPAEREGARNGRPATERCAFHPFRPFGAPSPSRGRTGWRHSRSSHHTLNLRHPAGTAQRASGGPRLAAWSPGRTGGGKTTGRVAGVPRIAAMPRPGDDGGRWCGGSSPLMGEVAGRVSGQTEWVMGGGCRNAARFTPSAPSGHLPHQGEGPGGGIPAPRFTPSISVIPRGPRSGHPGDLGSSVDHPGVLAEA</sequence>
<gene>
    <name evidence="2" type="ORF">C7435_1593</name>
</gene>
<evidence type="ECO:0000313" key="3">
    <source>
        <dbReference type="Proteomes" id="UP000273675"/>
    </source>
</evidence>
<dbReference type="AlphaFoldDB" id="A0A495DEQ6"/>
<accession>A0A495DEQ6</accession>
<name>A0A495DEQ6_9PROT</name>
<organism evidence="2 3">
    <name type="scientific">Maricaulis maris</name>
    <dbReference type="NCBI Taxonomy" id="74318"/>
    <lineage>
        <taxon>Bacteria</taxon>
        <taxon>Pseudomonadati</taxon>
        <taxon>Pseudomonadota</taxon>
        <taxon>Alphaproteobacteria</taxon>
        <taxon>Maricaulales</taxon>
        <taxon>Maricaulaceae</taxon>
        <taxon>Maricaulis</taxon>
    </lineage>
</organism>
<reference evidence="2 3" key="1">
    <citation type="submission" date="2018-10" db="EMBL/GenBank/DDBJ databases">
        <title>Genomic Encyclopedia of Type Strains, Phase IV (KMG-IV): sequencing the most valuable type-strain genomes for metagenomic binning, comparative biology and taxonomic classification.</title>
        <authorList>
            <person name="Goeker M."/>
        </authorList>
    </citation>
    <scope>NUCLEOTIDE SEQUENCE [LARGE SCALE GENOMIC DNA]</scope>
    <source>
        <strain evidence="2 3">DSM 4734</strain>
    </source>
</reference>
<evidence type="ECO:0000256" key="1">
    <source>
        <dbReference type="SAM" id="MobiDB-lite"/>
    </source>
</evidence>
<protein>
    <submittedName>
        <fullName evidence="2">Uncharacterized protein</fullName>
    </submittedName>
</protein>
<feature type="region of interest" description="Disordered" evidence="1">
    <location>
        <begin position="41"/>
        <end position="133"/>
    </location>
</feature>
<dbReference type="EMBL" id="RBIM01000003">
    <property type="protein sequence ID" value="RKR00385.1"/>
    <property type="molecule type" value="Genomic_DNA"/>
</dbReference>
<feature type="compositionally biased region" description="Basic and acidic residues" evidence="1">
    <location>
        <begin position="49"/>
        <end position="70"/>
    </location>
</feature>